<sequence length="101" mass="11052">MDGSNNVQHRRGGRTQYSAFSKFGQIFQVNVSVEVIHADGNLFDATCLAVVACLLTTQRPEISVDGDKIIALSTYERMPIPLQVNHVLSPPPLDSNRPVTS</sequence>
<proteinExistence type="predicted"/>
<dbReference type="Proteomes" id="UP000192578">
    <property type="component" value="Unassembled WGS sequence"/>
</dbReference>
<dbReference type="OrthoDB" id="10264038at2759"/>
<dbReference type="Gene3D" id="3.30.230.70">
    <property type="entry name" value="GHMP Kinase, N-terminal domain"/>
    <property type="match status" value="1"/>
</dbReference>
<dbReference type="SUPFAM" id="SSF54211">
    <property type="entry name" value="Ribosomal protein S5 domain 2-like"/>
    <property type="match status" value="1"/>
</dbReference>
<reference evidence="2" key="1">
    <citation type="submission" date="2017-01" db="EMBL/GenBank/DDBJ databases">
        <title>Comparative genomics of anhydrobiosis in the tardigrade Hypsibius dujardini.</title>
        <authorList>
            <person name="Yoshida Y."/>
            <person name="Koutsovoulos G."/>
            <person name="Laetsch D."/>
            <person name="Stevens L."/>
            <person name="Kumar S."/>
            <person name="Horikawa D."/>
            <person name="Ishino K."/>
            <person name="Komine S."/>
            <person name="Tomita M."/>
            <person name="Blaxter M."/>
            <person name="Arakawa K."/>
        </authorList>
    </citation>
    <scope>NUCLEOTIDE SEQUENCE [LARGE SCALE GENOMIC DNA]</scope>
    <source>
        <strain evidence="2">Z151</strain>
    </source>
</reference>
<dbReference type="EMBL" id="MTYJ01000498">
    <property type="protein sequence ID" value="OWA54978.1"/>
    <property type="molecule type" value="Genomic_DNA"/>
</dbReference>
<dbReference type="InterPro" id="IPR020568">
    <property type="entry name" value="Ribosomal_Su5_D2-typ_SF"/>
</dbReference>
<accession>A0A9X6RP11</accession>
<evidence type="ECO:0000313" key="1">
    <source>
        <dbReference type="EMBL" id="OWA54978.1"/>
    </source>
</evidence>
<keyword evidence="2" id="KW-1185">Reference proteome</keyword>
<dbReference type="InterPro" id="IPR027408">
    <property type="entry name" value="PNPase/RNase_PH_dom_sf"/>
</dbReference>
<organism evidence="1 2">
    <name type="scientific">Hypsibius exemplaris</name>
    <name type="common">Freshwater tardigrade</name>
    <dbReference type="NCBI Taxonomy" id="2072580"/>
    <lineage>
        <taxon>Eukaryota</taxon>
        <taxon>Metazoa</taxon>
        <taxon>Ecdysozoa</taxon>
        <taxon>Tardigrada</taxon>
        <taxon>Eutardigrada</taxon>
        <taxon>Parachela</taxon>
        <taxon>Hypsibioidea</taxon>
        <taxon>Hypsibiidae</taxon>
        <taxon>Hypsibius</taxon>
    </lineage>
</organism>
<dbReference type="AlphaFoldDB" id="A0A9X6RP11"/>
<protein>
    <recommendedName>
        <fullName evidence="3">Exosome complex component RRP45</fullName>
    </recommendedName>
</protein>
<comment type="caution">
    <text evidence="1">The sequence shown here is derived from an EMBL/GenBank/DDBJ whole genome shotgun (WGS) entry which is preliminary data.</text>
</comment>
<evidence type="ECO:0008006" key="3">
    <source>
        <dbReference type="Google" id="ProtNLM"/>
    </source>
</evidence>
<name>A0A9X6RP11_HYPEX</name>
<gene>
    <name evidence="1" type="ORF">BV898_19365</name>
</gene>
<evidence type="ECO:0000313" key="2">
    <source>
        <dbReference type="Proteomes" id="UP000192578"/>
    </source>
</evidence>